<sequence length="248" mass="27317">MAPSMHTNYPVPHVNQAPVDAQPRKLRAFLHLASAGVMISGFQALQDVAAGKVMAPQYGGFLQYLTIIGLLVTVIFMIMSASQDMLPSVNVFQPIRRILLLFALPIEVVISTIYWGIVLTKPDLMFPPMPASAKGGAEPSSSGDASLLFRIPLWMDISMHLLPAVALVIHFFTLEKRYNPPASTLGAPLLAASFGAFYAFWVEHCAKINGRFPYPFLNLMGGEERAVFYIFSVMLALGAFFILNFIHR</sequence>
<reference evidence="6" key="1">
    <citation type="journal article" date="2022" name="G3 (Bethesda)">
        <title>High quality genome of the basidiomycete yeast Dioszegia hungarica PDD-24b-2 isolated from cloud water.</title>
        <authorList>
            <person name="Jarrige D."/>
            <person name="Haridas S."/>
            <person name="Bleykasten-Grosshans C."/>
            <person name="Joly M."/>
            <person name="Nadalig T."/>
            <person name="Sancelme M."/>
            <person name="Vuilleumier S."/>
            <person name="Grigoriev I.V."/>
            <person name="Amato P."/>
            <person name="Bringel F."/>
        </authorList>
    </citation>
    <scope>NUCLEOTIDE SEQUENCE</scope>
    <source>
        <strain evidence="6">PDD-24b-2</strain>
    </source>
</reference>
<dbReference type="GO" id="GO:0016020">
    <property type="term" value="C:membrane"/>
    <property type="evidence" value="ECO:0007669"/>
    <property type="project" value="InterPro"/>
</dbReference>
<evidence type="ECO:0000256" key="4">
    <source>
        <dbReference type="ARBA" id="ARBA00023136"/>
    </source>
</evidence>
<evidence type="ECO:0000256" key="1">
    <source>
        <dbReference type="ARBA" id="ARBA00004127"/>
    </source>
</evidence>
<keyword evidence="2 5" id="KW-0812">Transmembrane</keyword>
<accession>A0AA38LY26</accession>
<dbReference type="AlphaFoldDB" id="A0AA38LY26"/>
<proteinExistence type="predicted"/>
<dbReference type="PANTHER" id="PTHR10989:SF16">
    <property type="entry name" value="AT02829P-RELATED"/>
    <property type="match status" value="1"/>
</dbReference>
<feature type="transmembrane region" description="Helical" evidence="5">
    <location>
        <begin position="28"/>
        <end position="46"/>
    </location>
</feature>
<dbReference type="InterPro" id="IPR006838">
    <property type="entry name" value="ADTRP_AIG1"/>
</dbReference>
<evidence type="ECO:0000313" key="7">
    <source>
        <dbReference type="Proteomes" id="UP001164286"/>
    </source>
</evidence>
<dbReference type="RefSeq" id="XP_052948311.1">
    <property type="nucleotide sequence ID" value="XM_053092213.1"/>
</dbReference>
<keyword evidence="3 5" id="KW-1133">Transmembrane helix</keyword>
<feature type="transmembrane region" description="Helical" evidence="5">
    <location>
        <begin position="58"/>
        <end position="78"/>
    </location>
</feature>
<dbReference type="Pfam" id="PF04750">
    <property type="entry name" value="Far-17a_AIG1"/>
    <property type="match status" value="1"/>
</dbReference>
<comment type="subcellular location">
    <subcellularLocation>
        <location evidence="1">Endomembrane system</location>
        <topology evidence="1">Multi-pass membrane protein</topology>
    </subcellularLocation>
</comment>
<keyword evidence="7" id="KW-1185">Reference proteome</keyword>
<gene>
    <name evidence="6" type="ORF">MKK02DRAFT_42931</name>
</gene>
<dbReference type="Proteomes" id="UP001164286">
    <property type="component" value="Unassembled WGS sequence"/>
</dbReference>
<protein>
    <submittedName>
        <fullName evidence="6">FAR-17a/AIG1-like protein</fullName>
    </submittedName>
</protein>
<dbReference type="GeneID" id="77731418"/>
<dbReference type="GO" id="GO:0012505">
    <property type="term" value="C:endomembrane system"/>
    <property type="evidence" value="ECO:0007669"/>
    <property type="project" value="UniProtKB-SubCell"/>
</dbReference>
<name>A0AA38LY26_9TREE</name>
<evidence type="ECO:0000256" key="2">
    <source>
        <dbReference type="ARBA" id="ARBA00022692"/>
    </source>
</evidence>
<comment type="caution">
    <text evidence="6">The sequence shown here is derived from an EMBL/GenBank/DDBJ whole genome shotgun (WGS) entry which is preliminary data.</text>
</comment>
<dbReference type="EMBL" id="JAKWFO010000003">
    <property type="protein sequence ID" value="KAI9638534.1"/>
    <property type="molecule type" value="Genomic_DNA"/>
</dbReference>
<feature type="transmembrane region" description="Helical" evidence="5">
    <location>
        <begin position="184"/>
        <end position="202"/>
    </location>
</feature>
<keyword evidence="4 5" id="KW-0472">Membrane</keyword>
<dbReference type="PANTHER" id="PTHR10989">
    <property type="entry name" value="ANDROGEN-INDUCED PROTEIN 1-RELATED"/>
    <property type="match status" value="1"/>
</dbReference>
<feature type="transmembrane region" description="Helical" evidence="5">
    <location>
        <begin position="151"/>
        <end position="172"/>
    </location>
</feature>
<evidence type="ECO:0000256" key="3">
    <source>
        <dbReference type="ARBA" id="ARBA00022989"/>
    </source>
</evidence>
<organism evidence="6 7">
    <name type="scientific">Dioszegia hungarica</name>
    <dbReference type="NCBI Taxonomy" id="4972"/>
    <lineage>
        <taxon>Eukaryota</taxon>
        <taxon>Fungi</taxon>
        <taxon>Dikarya</taxon>
        <taxon>Basidiomycota</taxon>
        <taxon>Agaricomycotina</taxon>
        <taxon>Tremellomycetes</taxon>
        <taxon>Tremellales</taxon>
        <taxon>Bulleribasidiaceae</taxon>
        <taxon>Dioszegia</taxon>
    </lineage>
</organism>
<evidence type="ECO:0000256" key="5">
    <source>
        <dbReference type="SAM" id="Phobius"/>
    </source>
</evidence>
<feature type="transmembrane region" description="Helical" evidence="5">
    <location>
        <begin position="98"/>
        <end position="117"/>
    </location>
</feature>
<feature type="transmembrane region" description="Helical" evidence="5">
    <location>
        <begin position="226"/>
        <end position="246"/>
    </location>
</feature>
<evidence type="ECO:0000313" key="6">
    <source>
        <dbReference type="EMBL" id="KAI9638534.1"/>
    </source>
</evidence>